<protein>
    <submittedName>
        <fullName evidence="1">Uncharacterized protein</fullName>
    </submittedName>
</protein>
<evidence type="ECO:0000313" key="2">
    <source>
        <dbReference type="Proteomes" id="UP000006591"/>
    </source>
</evidence>
<keyword evidence="2" id="KW-1185">Reference proteome</keyword>
<evidence type="ECO:0000313" key="1">
    <source>
        <dbReference type="EnsemblPlants" id="ONIVA02G16370.1"/>
    </source>
</evidence>
<name>A0A0E0G5Y4_ORYNI</name>
<sequence>MKILLMRIGGVGNRGRKPCRAVWPADDGDAVWHRSPPWRRHFRLPLSFPNHILRVKTLLPSERAVAAIHVASSLGAPLWRNLFVQGLSMVYALASNFSPRL</sequence>
<dbReference type="Gramene" id="ONIVA02G16370.1">
    <property type="protein sequence ID" value="ONIVA02G16370.1"/>
    <property type="gene ID" value="ONIVA02G16370"/>
</dbReference>
<accession>A0A0E0G5Y4</accession>
<dbReference type="AlphaFoldDB" id="A0A0E0G5Y4"/>
<reference evidence="1" key="1">
    <citation type="submission" date="2015-04" db="UniProtKB">
        <authorList>
            <consortium name="EnsemblPlants"/>
        </authorList>
    </citation>
    <scope>IDENTIFICATION</scope>
    <source>
        <strain evidence="1">SL10</strain>
    </source>
</reference>
<reference evidence="1" key="2">
    <citation type="submission" date="2018-04" db="EMBL/GenBank/DDBJ databases">
        <title>OnivRS2 (Oryza nivara Reference Sequence Version 2).</title>
        <authorList>
            <person name="Zhang J."/>
            <person name="Kudrna D."/>
            <person name="Lee S."/>
            <person name="Talag J."/>
            <person name="Rajasekar S."/>
            <person name="Welchert J."/>
            <person name="Hsing Y.-I."/>
            <person name="Wing R.A."/>
        </authorList>
    </citation>
    <scope>NUCLEOTIDE SEQUENCE [LARGE SCALE GENOMIC DNA]</scope>
    <source>
        <strain evidence="1">SL10</strain>
    </source>
</reference>
<dbReference type="HOGENOM" id="CLU_190993_0_0_1"/>
<dbReference type="Proteomes" id="UP000006591">
    <property type="component" value="Chromosome 2"/>
</dbReference>
<organism evidence="1">
    <name type="scientific">Oryza nivara</name>
    <name type="common">Indian wild rice</name>
    <name type="synonym">Oryza sativa f. spontanea</name>
    <dbReference type="NCBI Taxonomy" id="4536"/>
    <lineage>
        <taxon>Eukaryota</taxon>
        <taxon>Viridiplantae</taxon>
        <taxon>Streptophyta</taxon>
        <taxon>Embryophyta</taxon>
        <taxon>Tracheophyta</taxon>
        <taxon>Spermatophyta</taxon>
        <taxon>Magnoliopsida</taxon>
        <taxon>Liliopsida</taxon>
        <taxon>Poales</taxon>
        <taxon>Poaceae</taxon>
        <taxon>BOP clade</taxon>
        <taxon>Oryzoideae</taxon>
        <taxon>Oryzeae</taxon>
        <taxon>Oryzinae</taxon>
        <taxon>Oryza</taxon>
    </lineage>
</organism>
<dbReference type="OMA" id="RAVWPAN"/>
<proteinExistence type="predicted"/>
<dbReference type="EnsemblPlants" id="ONIVA02G16370.1">
    <property type="protein sequence ID" value="ONIVA02G16370.1"/>
    <property type="gene ID" value="ONIVA02G16370"/>
</dbReference>